<dbReference type="SUPFAM" id="SSF55781">
    <property type="entry name" value="GAF domain-like"/>
    <property type="match status" value="2"/>
</dbReference>
<gene>
    <name evidence="3" type="ORF">TTHERM_00730310</name>
</gene>
<name>Q245I2_TETTS</name>
<keyword evidence="4" id="KW-1185">Reference proteome</keyword>
<dbReference type="KEGG" id="tet:TTHERM_00730310"/>
<dbReference type="AlphaFoldDB" id="Q245I2"/>
<evidence type="ECO:0000256" key="1">
    <source>
        <dbReference type="SAM" id="Coils"/>
    </source>
</evidence>
<protein>
    <recommendedName>
        <fullName evidence="5">GAF domain protein</fullName>
    </recommendedName>
</protein>
<feature type="region of interest" description="Disordered" evidence="2">
    <location>
        <begin position="213"/>
        <end position="241"/>
    </location>
</feature>
<dbReference type="EMBL" id="GG662485">
    <property type="protein sequence ID" value="EAS03382.2"/>
    <property type="molecule type" value="Genomic_DNA"/>
</dbReference>
<feature type="coiled-coil region" evidence="1">
    <location>
        <begin position="72"/>
        <end position="113"/>
    </location>
</feature>
<evidence type="ECO:0000313" key="3">
    <source>
        <dbReference type="EMBL" id="EAS03382.2"/>
    </source>
</evidence>
<dbReference type="RefSeq" id="XP_001023627.2">
    <property type="nucleotide sequence ID" value="XM_001023627.2"/>
</dbReference>
<dbReference type="OrthoDB" id="292223at2759"/>
<reference evidence="4" key="1">
    <citation type="journal article" date="2006" name="PLoS Biol.">
        <title>Macronuclear genome sequence of the ciliate Tetrahymena thermophila, a model eukaryote.</title>
        <authorList>
            <person name="Eisen J.A."/>
            <person name="Coyne R.S."/>
            <person name="Wu M."/>
            <person name="Wu D."/>
            <person name="Thiagarajan M."/>
            <person name="Wortman J.R."/>
            <person name="Badger J.H."/>
            <person name="Ren Q."/>
            <person name="Amedeo P."/>
            <person name="Jones K.M."/>
            <person name="Tallon L.J."/>
            <person name="Delcher A.L."/>
            <person name="Salzberg S.L."/>
            <person name="Silva J.C."/>
            <person name="Haas B.J."/>
            <person name="Majoros W.H."/>
            <person name="Farzad M."/>
            <person name="Carlton J.M."/>
            <person name="Smith R.K. Jr."/>
            <person name="Garg J."/>
            <person name="Pearlman R.E."/>
            <person name="Karrer K.M."/>
            <person name="Sun L."/>
            <person name="Manning G."/>
            <person name="Elde N.C."/>
            <person name="Turkewitz A.P."/>
            <person name="Asai D.J."/>
            <person name="Wilkes D.E."/>
            <person name="Wang Y."/>
            <person name="Cai H."/>
            <person name="Collins K."/>
            <person name="Stewart B.A."/>
            <person name="Lee S.R."/>
            <person name="Wilamowska K."/>
            <person name="Weinberg Z."/>
            <person name="Ruzzo W.L."/>
            <person name="Wloga D."/>
            <person name="Gaertig J."/>
            <person name="Frankel J."/>
            <person name="Tsao C.-C."/>
            <person name="Gorovsky M.A."/>
            <person name="Keeling P.J."/>
            <person name="Waller R.F."/>
            <person name="Patron N.J."/>
            <person name="Cherry J.M."/>
            <person name="Stover N.A."/>
            <person name="Krieger C.J."/>
            <person name="del Toro C."/>
            <person name="Ryder H.F."/>
            <person name="Williamson S.C."/>
            <person name="Barbeau R.A."/>
            <person name="Hamilton E.P."/>
            <person name="Orias E."/>
        </authorList>
    </citation>
    <scope>NUCLEOTIDE SEQUENCE [LARGE SCALE GENOMIC DNA]</scope>
    <source>
        <strain evidence="4">SB210</strain>
    </source>
</reference>
<dbReference type="Proteomes" id="UP000009168">
    <property type="component" value="Unassembled WGS sequence"/>
</dbReference>
<dbReference type="GeneID" id="7831755"/>
<organism evidence="3 4">
    <name type="scientific">Tetrahymena thermophila (strain SB210)</name>
    <dbReference type="NCBI Taxonomy" id="312017"/>
    <lineage>
        <taxon>Eukaryota</taxon>
        <taxon>Sar</taxon>
        <taxon>Alveolata</taxon>
        <taxon>Ciliophora</taxon>
        <taxon>Intramacronucleata</taxon>
        <taxon>Oligohymenophorea</taxon>
        <taxon>Hymenostomatida</taxon>
        <taxon>Tetrahymenina</taxon>
        <taxon>Tetrahymenidae</taxon>
        <taxon>Tetrahymena</taxon>
    </lineage>
</organism>
<dbReference type="InParanoid" id="Q245I2"/>
<dbReference type="HOGENOM" id="CLU_010990_0_0_1"/>
<proteinExistence type="predicted"/>
<evidence type="ECO:0000256" key="2">
    <source>
        <dbReference type="SAM" id="MobiDB-lite"/>
    </source>
</evidence>
<feature type="coiled-coil region" evidence="1">
    <location>
        <begin position="157"/>
        <end position="212"/>
    </location>
</feature>
<accession>Q245I2</accession>
<sequence length="675" mass="78177">MLIQREEEVCRGLIQRSNKLNEIFALFGTPENFHFSNENDFTKFHQAVQDLSQTLISAAKNEIELGSKCREIERLNLENKLLSRKMSTLKEKCQEQQKVNELLSQRNKQLLEENNKYLILLNTEKKDNRMNTKKVSALEKRVEFILENEVNITLNPNDKLRQSLNELLRENEALKRDLAHKNQEIERNLGNIKKFNEIINRLNQKIDSMKKDPSKYFDGLNSQQQSSQKLEVKSNNQQGGDFSYSSQNTKLIKNDDIDLFSNFVIPQNVGFRIVSLKSDHQNLIHDLIEIGSTNFTKQIMSTNNQVQQRDVFNLVASQFLSFKDLSEKVNQLLNDLQILFFQEQQDSKEVISKLNLSLAHIFNAKSAHIWFIECQQGILTTYENNREKKCLISKGLLSECFFGKKPINSKNARNKPLYYQICEDKELSVVVDTCLIIPIADLQANQVKILIEISNSKNEIFSFDEEYLSIILGQFLNKIVTMQEINKYKDTIIRFNQQLVDTIDHLMYAENKFDLSQRIQKSFAMCFGITNFIFYYVEGDNLVKYEGSNQKSQYSLKYGLVGQAALDQKPYIISDAKLSSYYNKLVDLQSILPIFAIPLLDKENIRSSPEENPISACLGVIQIALKQKYKSTQKDMLIDASDGYFGLEETMSIKIQQFCQLLVHSIKQINKKYSC</sequence>
<dbReference type="Gene3D" id="3.30.450.40">
    <property type="match status" value="2"/>
</dbReference>
<keyword evidence="1" id="KW-0175">Coiled coil</keyword>
<feature type="compositionally biased region" description="Polar residues" evidence="2">
    <location>
        <begin position="220"/>
        <end position="241"/>
    </location>
</feature>
<evidence type="ECO:0008006" key="5">
    <source>
        <dbReference type="Google" id="ProtNLM"/>
    </source>
</evidence>
<evidence type="ECO:0000313" key="4">
    <source>
        <dbReference type="Proteomes" id="UP000009168"/>
    </source>
</evidence>
<dbReference type="InterPro" id="IPR029016">
    <property type="entry name" value="GAF-like_dom_sf"/>
</dbReference>